<protein>
    <submittedName>
        <fullName evidence="6">Acyl-CoA dehydrogenase</fullName>
    </submittedName>
</protein>
<evidence type="ECO:0000259" key="5">
    <source>
        <dbReference type="Pfam" id="PF00441"/>
    </source>
</evidence>
<dbReference type="GO" id="GO:0033539">
    <property type="term" value="P:fatty acid beta-oxidation using acyl-CoA dehydrogenase"/>
    <property type="evidence" value="ECO:0007669"/>
    <property type="project" value="TreeGrafter"/>
</dbReference>
<proteinExistence type="inferred from homology"/>
<keyword evidence="2" id="KW-0285">Flavoprotein</keyword>
<feature type="domain" description="Acyl-CoA dehydrogenase/oxidase C-terminal" evidence="5">
    <location>
        <begin position="100"/>
        <end position="207"/>
    </location>
</feature>
<dbReference type="SUPFAM" id="SSF56645">
    <property type="entry name" value="Acyl-CoA dehydrogenase NM domain-like"/>
    <property type="match status" value="1"/>
</dbReference>
<dbReference type="InterPro" id="IPR009100">
    <property type="entry name" value="AcylCoA_DH/oxidase_NM_dom_sf"/>
</dbReference>
<dbReference type="Pfam" id="PF00441">
    <property type="entry name" value="Acyl-CoA_dh_1"/>
    <property type="match status" value="1"/>
</dbReference>
<reference evidence="6 7" key="1">
    <citation type="submission" date="2018-08" db="EMBL/GenBank/DDBJ databases">
        <title>Draft genome of candidate division NPL-UPA2 bacterium Unc8 that adapted to ultra-basic serpentinizing groundwater.</title>
        <authorList>
            <person name="Ishii S."/>
            <person name="Suzuki S."/>
            <person name="Nealson K.H."/>
        </authorList>
    </citation>
    <scope>NUCLEOTIDE SEQUENCE [LARGE SCALE GENOMIC DNA]</scope>
    <source>
        <strain evidence="6">Unc8</strain>
    </source>
</reference>
<dbReference type="GO" id="GO:0003995">
    <property type="term" value="F:acyl-CoA dehydrogenase activity"/>
    <property type="evidence" value="ECO:0007669"/>
    <property type="project" value="TreeGrafter"/>
</dbReference>
<comment type="similarity">
    <text evidence="1">Belongs to the acyl-CoA dehydrogenase family.</text>
</comment>
<dbReference type="PANTHER" id="PTHR48083">
    <property type="entry name" value="MEDIUM-CHAIN SPECIFIC ACYL-COA DEHYDROGENASE, MITOCHONDRIAL-RELATED"/>
    <property type="match status" value="1"/>
</dbReference>
<evidence type="ECO:0000256" key="3">
    <source>
        <dbReference type="ARBA" id="ARBA00022827"/>
    </source>
</evidence>
<evidence type="ECO:0000256" key="1">
    <source>
        <dbReference type="ARBA" id="ARBA00009347"/>
    </source>
</evidence>
<dbReference type="EMBL" id="NDHY01000001">
    <property type="protein sequence ID" value="RII01059.1"/>
    <property type="molecule type" value="Genomic_DNA"/>
</dbReference>
<dbReference type="PANTHER" id="PTHR48083:SF2">
    <property type="entry name" value="MEDIUM-CHAIN SPECIFIC ACYL-COA DEHYDROGENASE, MITOCHONDRIAL"/>
    <property type="match status" value="1"/>
</dbReference>
<dbReference type="InterPro" id="IPR009075">
    <property type="entry name" value="AcylCo_DH/oxidase_C"/>
</dbReference>
<dbReference type="InterPro" id="IPR036250">
    <property type="entry name" value="AcylCo_DH-like_C"/>
</dbReference>
<comment type="caution">
    <text evidence="6">The sequence shown here is derived from an EMBL/GenBank/DDBJ whole genome shotgun (WGS) entry which is preliminary data.</text>
</comment>
<keyword evidence="3" id="KW-0274">FAD</keyword>
<evidence type="ECO:0000256" key="4">
    <source>
        <dbReference type="ARBA" id="ARBA00023002"/>
    </source>
</evidence>
<sequence length="221" mass="24177">MTPPEAKVRGDEFKIKGKVRVEDGAIFTEEVTDSTNFKLPSNLLILCNNNTGSGKDIILVETTKSIEVKDVTFGTKAPPIIEISFNNTKAPLENLIGEKGKGLRYAAFFLNIASVEIAAQAIGCAQCALETSLYFINERKKAEKKTWQYQETSYKIAEIAAEIEAARLLLYKAGWAIDEGAPDSKLTAMARWKAGNLATMAVDEAHDLPTSNKNLAGELFN</sequence>
<evidence type="ECO:0000313" key="6">
    <source>
        <dbReference type="EMBL" id="RII01059.1"/>
    </source>
</evidence>
<dbReference type="Proteomes" id="UP000266287">
    <property type="component" value="Unassembled WGS sequence"/>
</dbReference>
<evidence type="ECO:0000313" key="7">
    <source>
        <dbReference type="Proteomes" id="UP000266287"/>
    </source>
</evidence>
<name>A0A399G029_UNCN2</name>
<dbReference type="InterPro" id="IPR050741">
    <property type="entry name" value="Acyl-CoA_dehydrogenase"/>
</dbReference>
<evidence type="ECO:0000256" key="2">
    <source>
        <dbReference type="ARBA" id="ARBA00022630"/>
    </source>
</evidence>
<organism evidence="6 7">
    <name type="scientific">candidate division NPL-UPA2 bacterium Unc8</name>
    <dbReference type="NCBI Taxonomy" id="1980939"/>
    <lineage>
        <taxon>Bacteria</taxon>
    </lineage>
</organism>
<accession>A0A399G029</accession>
<gene>
    <name evidence="6" type="ORF">B9J77_00550</name>
</gene>
<dbReference type="SUPFAM" id="SSF47203">
    <property type="entry name" value="Acyl-CoA dehydrogenase C-terminal domain-like"/>
    <property type="match status" value="1"/>
</dbReference>
<dbReference type="InterPro" id="IPR046373">
    <property type="entry name" value="Acyl-CoA_Oxase/DH_mid-dom_sf"/>
</dbReference>
<dbReference type="Gene3D" id="2.40.110.10">
    <property type="entry name" value="Butyryl-CoA Dehydrogenase, subunit A, domain 2"/>
    <property type="match status" value="1"/>
</dbReference>
<keyword evidence="4" id="KW-0560">Oxidoreductase</keyword>
<dbReference type="GO" id="GO:0005737">
    <property type="term" value="C:cytoplasm"/>
    <property type="evidence" value="ECO:0007669"/>
    <property type="project" value="TreeGrafter"/>
</dbReference>
<dbReference type="AlphaFoldDB" id="A0A399G029"/>
<dbReference type="Gene3D" id="1.20.140.10">
    <property type="entry name" value="Butyryl-CoA Dehydrogenase, subunit A, domain 3"/>
    <property type="match status" value="1"/>
</dbReference>